<dbReference type="PROSITE" id="PS50262">
    <property type="entry name" value="G_PROTEIN_RECEP_F1_2"/>
    <property type="match status" value="1"/>
</dbReference>
<dbReference type="OMA" id="WPRKIVP"/>
<evidence type="ECO:0000256" key="10">
    <source>
        <dbReference type="SAM" id="Phobius"/>
    </source>
</evidence>
<gene>
    <name evidence="12" type="primary">PRLHR</name>
</gene>
<keyword evidence="5 10" id="KW-0472">Membrane</keyword>
<dbReference type="GO" id="GO:0007631">
    <property type="term" value="P:feeding behavior"/>
    <property type="evidence" value="ECO:0007669"/>
    <property type="project" value="Ensembl"/>
</dbReference>
<evidence type="ECO:0000256" key="6">
    <source>
        <dbReference type="ARBA" id="ARBA00023170"/>
    </source>
</evidence>
<dbReference type="InterPro" id="IPR001402">
    <property type="entry name" value="Prolrel_pep_rcpt"/>
</dbReference>
<dbReference type="GO" id="GO:0042923">
    <property type="term" value="F:neuropeptide binding"/>
    <property type="evidence" value="ECO:0007669"/>
    <property type="project" value="TreeGrafter"/>
</dbReference>
<dbReference type="AlphaFoldDB" id="K7GGN7"/>
<feature type="transmembrane region" description="Helical" evidence="10">
    <location>
        <begin position="98"/>
        <end position="122"/>
    </location>
</feature>
<dbReference type="GO" id="GO:0043005">
    <property type="term" value="C:neuron projection"/>
    <property type="evidence" value="ECO:0007669"/>
    <property type="project" value="TreeGrafter"/>
</dbReference>
<comment type="similarity">
    <text evidence="8">Belongs to the G-protein coupled receptor 1 family.</text>
</comment>
<dbReference type="PROSITE" id="PS00237">
    <property type="entry name" value="G_PROTEIN_RECEP_F1_1"/>
    <property type="match status" value="1"/>
</dbReference>
<dbReference type="HOGENOM" id="CLU_009579_6_1_1"/>
<dbReference type="Pfam" id="PF00001">
    <property type="entry name" value="7tm_1"/>
    <property type="match status" value="1"/>
</dbReference>
<dbReference type="InterPro" id="IPR000276">
    <property type="entry name" value="GPCR_Rhodpsn"/>
</dbReference>
<sequence>LGSCWPRGAAKPRHKAGFRTTESTPAHQPMPSSGSPCTARTTLLGALPGLGSLQLVHQLKVLIILMYAAVVVVGMVGNCLLVHIIVRVKKMHHVTNFLIGNLALSDVVMCATCIPLTLAYVFEPRGWIFGSAMCYFVFFMQPVTVFVSVFTLATIAVDRYIVIVHPLRHRISLQLGEYVVLFIWILAGCLALPTMAHTYYVELGQQELSLCEEFWGEQEHQRQTYALRLLLITYLFPLLAILVSYTKISLKLKYMVMPGTVTQSQANWDRAKRKRTFCLLVMVVVVFGVCWLPLHTFNLIRDINISAIDTYYFCLVQLLCHWFAMSCTCYNPFIYAWLHSFREELKKLLVWRKVAPYGQNMSVSVVI</sequence>
<dbReference type="PANTHER" id="PTHR24235:SF11">
    <property type="entry name" value="PROLACTIN-RELEASING PEPTIDE RECEPTOR"/>
    <property type="match status" value="1"/>
</dbReference>
<organism evidence="12 13">
    <name type="scientific">Pelodiscus sinensis</name>
    <name type="common">Chinese softshell turtle</name>
    <name type="synonym">Trionyx sinensis</name>
    <dbReference type="NCBI Taxonomy" id="13735"/>
    <lineage>
        <taxon>Eukaryota</taxon>
        <taxon>Metazoa</taxon>
        <taxon>Chordata</taxon>
        <taxon>Craniata</taxon>
        <taxon>Vertebrata</taxon>
        <taxon>Euteleostomi</taxon>
        <taxon>Archelosauria</taxon>
        <taxon>Testudinata</taxon>
        <taxon>Testudines</taxon>
        <taxon>Cryptodira</taxon>
        <taxon>Trionychia</taxon>
        <taxon>Trionychidae</taxon>
        <taxon>Pelodiscus</taxon>
    </lineage>
</organism>
<keyword evidence="2 8" id="KW-0812">Transmembrane</keyword>
<evidence type="ECO:0000256" key="3">
    <source>
        <dbReference type="ARBA" id="ARBA00022989"/>
    </source>
</evidence>
<keyword evidence="4 8" id="KW-0297">G-protein coupled receptor</keyword>
<feature type="transmembrane region" description="Helical" evidence="10">
    <location>
        <begin position="128"/>
        <end position="157"/>
    </location>
</feature>
<proteinExistence type="inferred from homology"/>
<evidence type="ECO:0000259" key="11">
    <source>
        <dbReference type="PROSITE" id="PS50262"/>
    </source>
</evidence>
<reference evidence="12" key="3">
    <citation type="submission" date="2025-08" db="UniProtKB">
        <authorList>
            <consortium name="Ensembl"/>
        </authorList>
    </citation>
    <scope>IDENTIFICATION</scope>
</reference>
<feature type="transmembrane region" description="Helical" evidence="10">
    <location>
        <begin position="178"/>
        <end position="200"/>
    </location>
</feature>
<dbReference type="PRINTS" id="PR01018">
    <property type="entry name" value="PRPRECEPTOR"/>
</dbReference>
<dbReference type="eggNOG" id="KOG3656">
    <property type="taxonomic scope" value="Eukaryota"/>
</dbReference>
<feature type="transmembrane region" description="Helical" evidence="10">
    <location>
        <begin position="225"/>
        <end position="245"/>
    </location>
</feature>
<feature type="transmembrane region" description="Helical" evidence="10">
    <location>
        <begin position="310"/>
        <end position="338"/>
    </location>
</feature>
<evidence type="ECO:0000256" key="9">
    <source>
        <dbReference type="SAM" id="MobiDB-lite"/>
    </source>
</evidence>
<keyword evidence="6 8" id="KW-0675">Receptor</keyword>
<dbReference type="GO" id="GO:0004983">
    <property type="term" value="F:neuropeptide Y receptor activity"/>
    <property type="evidence" value="ECO:0007669"/>
    <property type="project" value="InterPro"/>
</dbReference>
<feature type="domain" description="G-protein coupled receptors family 1 profile" evidence="11">
    <location>
        <begin position="77"/>
        <end position="335"/>
    </location>
</feature>
<feature type="compositionally biased region" description="Polar residues" evidence="9">
    <location>
        <begin position="20"/>
        <end position="37"/>
    </location>
</feature>
<reference evidence="13" key="2">
    <citation type="journal article" date="2013" name="Nat. Genet.">
        <title>The draft genomes of soft-shell turtle and green sea turtle yield insights into the development and evolution of the turtle-specific body plan.</title>
        <authorList>
            <person name="Wang Z."/>
            <person name="Pascual-Anaya J."/>
            <person name="Zadissa A."/>
            <person name="Li W."/>
            <person name="Niimura Y."/>
            <person name="Huang Z."/>
            <person name="Li C."/>
            <person name="White S."/>
            <person name="Xiong Z."/>
            <person name="Fang D."/>
            <person name="Wang B."/>
            <person name="Ming Y."/>
            <person name="Chen Y."/>
            <person name="Zheng Y."/>
            <person name="Kuraku S."/>
            <person name="Pignatelli M."/>
            <person name="Herrero J."/>
            <person name="Beal K."/>
            <person name="Nozawa M."/>
            <person name="Li Q."/>
            <person name="Wang J."/>
            <person name="Zhang H."/>
            <person name="Yu L."/>
            <person name="Shigenobu S."/>
            <person name="Wang J."/>
            <person name="Liu J."/>
            <person name="Flicek P."/>
            <person name="Searle S."/>
            <person name="Wang J."/>
            <person name="Kuratani S."/>
            <person name="Yin Y."/>
            <person name="Aken B."/>
            <person name="Zhang G."/>
            <person name="Irie N."/>
        </authorList>
    </citation>
    <scope>NUCLEOTIDE SEQUENCE [LARGE SCALE GENOMIC DNA]</scope>
    <source>
        <strain evidence="13">Daiwa-1</strain>
    </source>
</reference>
<keyword evidence="13" id="KW-1185">Reference proteome</keyword>
<dbReference type="PANTHER" id="PTHR24235">
    <property type="entry name" value="NEUROPEPTIDE Y RECEPTOR"/>
    <property type="match status" value="1"/>
</dbReference>
<dbReference type="Ensembl" id="ENSPSIT00000019539.1">
    <property type="protein sequence ID" value="ENSPSIP00000019448.1"/>
    <property type="gene ID" value="ENSPSIG00000017264.1"/>
</dbReference>
<feature type="transmembrane region" description="Helical" evidence="10">
    <location>
        <begin position="277"/>
        <end position="298"/>
    </location>
</feature>
<evidence type="ECO:0000256" key="4">
    <source>
        <dbReference type="ARBA" id="ARBA00023040"/>
    </source>
</evidence>
<accession>K7GGN7</accession>
<reference evidence="13" key="1">
    <citation type="submission" date="2011-10" db="EMBL/GenBank/DDBJ databases">
        <authorList>
            <consortium name="Soft-shell Turtle Genome Consortium"/>
        </authorList>
    </citation>
    <scope>NUCLEOTIDE SEQUENCE [LARGE SCALE GENOMIC DNA]</scope>
    <source>
        <strain evidence="13">Daiwa-1</strain>
    </source>
</reference>
<feature type="region of interest" description="Disordered" evidence="9">
    <location>
        <begin position="1"/>
        <end position="37"/>
    </location>
</feature>
<keyword evidence="3 10" id="KW-1133">Transmembrane helix</keyword>
<keyword evidence="7 8" id="KW-0807">Transducer</keyword>
<dbReference type="SMART" id="SM01381">
    <property type="entry name" value="7TM_GPCR_Srsx"/>
    <property type="match status" value="1"/>
</dbReference>
<dbReference type="EMBL" id="AGCU01008439">
    <property type="status" value="NOT_ANNOTATED_CDS"/>
    <property type="molecule type" value="Genomic_DNA"/>
</dbReference>
<evidence type="ECO:0000256" key="2">
    <source>
        <dbReference type="ARBA" id="ARBA00022692"/>
    </source>
</evidence>
<dbReference type="Proteomes" id="UP000007267">
    <property type="component" value="Unassembled WGS sequence"/>
</dbReference>
<evidence type="ECO:0000256" key="7">
    <source>
        <dbReference type="ARBA" id="ARBA00023224"/>
    </source>
</evidence>
<evidence type="ECO:0000313" key="13">
    <source>
        <dbReference type="Proteomes" id="UP000007267"/>
    </source>
</evidence>
<dbReference type="SUPFAM" id="SSF81321">
    <property type="entry name" value="Family A G protein-coupled receptor-like"/>
    <property type="match status" value="1"/>
</dbReference>
<evidence type="ECO:0000256" key="8">
    <source>
        <dbReference type="RuleBase" id="RU000688"/>
    </source>
</evidence>
<dbReference type="GO" id="GO:0042445">
    <property type="term" value="P:hormone metabolic process"/>
    <property type="evidence" value="ECO:0007669"/>
    <property type="project" value="Ensembl"/>
</dbReference>
<evidence type="ECO:0000256" key="1">
    <source>
        <dbReference type="ARBA" id="ARBA00004141"/>
    </source>
</evidence>
<dbReference type="Gene3D" id="1.20.1070.10">
    <property type="entry name" value="Rhodopsin 7-helix transmembrane proteins"/>
    <property type="match status" value="1"/>
</dbReference>
<dbReference type="PRINTS" id="PR00237">
    <property type="entry name" value="GPCRRHODOPSN"/>
</dbReference>
<name>K7GGN7_PELSI</name>
<evidence type="ECO:0000256" key="5">
    <source>
        <dbReference type="ARBA" id="ARBA00023136"/>
    </source>
</evidence>
<protein>
    <submittedName>
        <fullName evidence="12">Prolactin releasing hormone receptor</fullName>
    </submittedName>
</protein>
<dbReference type="GO" id="GO:0005886">
    <property type="term" value="C:plasma membrane"/>
    <property type="evidence" value="ECO:0007669"/>
    <property type="project" value="TreeGrafter"/>
</dbReference>
<evidence type="ECO:0000313" key="12">
    <source>
        <dbReference type="Ensembl" id="ENSPSIP00000019448.1"/>
    </source>
</evidence>
<comment type="subcellular location">
    <subcellularLocation>
        <location evidence="1">Membrane</location>
        <topology evidence="1">Multi-pass membrane protein</topology>
    </subcellularLocation>
</comment>
<dbReference type="GeneTree" id="ENSGT00940000162008"/>
<feature type="transmembrane region" description="Helical" evidence="10">
    <location>
        <begin position="61"/>
        <end position="86"/>
    </location>
</feature>
<reference evidence="12" key="4">
    <citation type="submission" date="2025-09" db="UniProtKB">
        <authorList>
            <consortium name="Ensembl"/>
        </authorList>
    </citation>
    <scope>IDENTIFICATION</scope>
</reference>
<dbReference type="InterPro" id="IPR017452">
    <property type="entry name" value="GPCR_Rhodpsn_7TM"/>
</dbReference>
<dbReference type="GO" id="GO:0005929">
    <property type="term" value="C:cilium"/>
    <property type="evidence" value="ECO:0007669"/>
    <property type="project" value="Ensembl"/>
</dbReference>